<comment type="caution">
    <text evidence="5">The sequence shown here is derived from an EMBL/GenBank/DDBJ whole genome shotgun (WGS) entry which is preliminary data.</text>
</comment>
<dbReference type="SUPFAM" id="SSF46785">
    <property type="entry name" value="Winged helix' DNA-binding domain"/>
    <property type="match status" value="1"/>
</dbReference>
<keyword evidence="3" id="KW-0804">Transcription</keyword>
<evidence type="ECO:0000256" key="2">
    <source>
        <dbReference type="ARBA" id="ARBA00023125"/>
    </source>
</evidence>
<organism evidence="5 6">
    <name type="scientific">Thauera sinica</name>
    <dbReference type="NCBI Taxonomy" id="2665146"/>
    <lineage>
        <taxon>Bacteria</taxon>
        <taxon>Pseudomonadati</taxon>
        <taxon>Pseudomonadota</taxon>
        <taxon>Betaproteobacteria</taxon>
        <taxon>Rhodocyclales</taxon>
        <taxon>Zoogloeaceae</taxon>
        <taxon>Thauera</taxon>
    </lineage>
</organism>
<dbReference type="Gene3D" id="1.10.10.10">
    <property type="entry name" value="Winged helix-like DNA-binding domain superfamily/Winged helix DNA-binding domain"/>
    <property type="match status" value="1"/>
</dbReference>
<dbReference type="PRINTS" id="PR00035">
    <property type="entry name" value="HTHGNTR"/>
</dbReference>
<gene>
    <name evidence="5" type="ORF">ACFPTN_09655</name>
</gene>
<evidence type="ECO:0000313" key="6">
    <source>
        <dbReference type="Proteomes" id="UP001595974"/>
    </source>
</evidence>
<proteinExistence type="predicted"/>
<dbReference type="PANTHER" id="PTHR43537">
    <property type="entry name" value="TRANSCRIPTIONAL REGULATOR, GNTR FAMILY"/>
    <property type="match status" value="1"/>
</dbReference>
<feature type="domain" description="HTH gntR-type" evidence="4">
    <location>
        <begin position="9"/>
        <end position="76"/>
    </location>
</feature>
<reference evidence="6" key="1">
    <citation type="journal article" date="2019" name="Int. J. Syst. Evol. Microbiol.">
        <title>The Global Catalogue of Microorganisms (GCM) 10K type strain sequencing project: providing services to taxonomists for standard genome sequencing and annotation.</title>
        <authorList>
            <consortium name="The Broad Institute Genomics Platform"/>
            <consortium name="The Broad Institute Genome Sequencing Center for Infectious Disease"/>
            <person name="Wu L."/>
            <person name="Ma J."/>
        </authorList>
    </citation>
    <scope>NUCLEOTIDE SEQUENCE [LARGE SCALE GENOMIC DNA]</scope>
    <source>
        <strain evidence="6">SHR3</strain>
    </source>
</reference>
<keyword evidence="2" id="KW-0238">DNA-binding</keyword>
<dbReference type="PROSITE" id="PS50949">
    <property type="entry name" value="HTH_GNTR"/>
    <property type="match status" value="1"/>
</dbReference>
<evidence type="ECO:0000313" key="5">
    <source>
        <dbReference type="EMBL" id="MFC5769638.1"/>
    </source>
</evidence>
<name>A0ABW1ARA7_9RHOO</name>
<dbReference type="InterPro" id="IPR000524">
    <property type="entry name" value="Tscrpt_reg_HTH_GntR"/>
</dbReference>
<dbReference type="PANTHER" id="PTHR43537:SF45">
    <property type="entry name" value="GNTR FAMILY REGULATORY PROTEIN"/>
    <property type="match status" value="1"/>
</dbReference>
<dbReference type="CDD" id="cd07377">
    <property type="entry name" value="WHTH_GntR"/>
    <property type="match status" value="1"/>
</dbReference>
<keyword evidence="1" id="KW-0805">Transcription regulation</keyword>
<dbReference type="SMART" id="SM00345">
    <property type="entry name" value="HTH_GNTR"/>
    <property type="match status" value="1"/>
</dbReference>
<dbReference type="RefSeq" id="WP_157748476.1">
    <property type="nucleotide sequence ID" value="NZ_JBHSOG010000030.1"/>
</dbReference>
<keyword evidence="6" id="KW-1185">Reference proteome</keyword>
<dbReference type="Proteomes" id="UP001595974">
    <property type="component" value="Unassembled WGS sequence"/>
</dbReference>
<dbReference type="InterPro" id="IPR036390">
    <property type="entry name" value="WH_DNA-bd_sf"/>
</dbReference>
<evidence type="ECO:0000259" key="4">
    <source>
        <dbReference type="PROSITE" id="PS50949"/>
    </source>
</evidence>
<sequence length="196" mass="20810">MNDELLRPRALFQAIADSVRERIFTHELPPGSLLDEVALATGYGVSRTPVREALKVLAHEGLVAMEPRRGCCVAEFSATDVAALFDALDLLEAYAVREAASRGLAAGAGLANHASLLEAAGNRYAAEAITRLREKLQLALGPAYCRGEAEFFARAAPALSAALARHDAAQAERTWRDYAVARRGLAGRPVTVAAGS</sequence>
<evidence type="ECO:0000256" key="1">
    <source>
        <dbReference type="ARBA" id="ARBA00023015"/>
    </source>
</evidence>
<protein>
    <submittedName>
        <fullName evidence="5">GntR family transcriptional regulator</fullName>
    </submittedName>
</protein>
<dbReference type="EMBL" id="JBHSOG010000030">
    <property type="protein sequence ID" value="MFC5769638.1"/>
    <property type="molecule type" value="Genomic_DNA"/>
</dbReference>
<evidence type="ECO:0000256" key="3">
    <source>
        <dbReference type="ARBA" id="ARBA00023163"/>
    </source>
</evidence>
<accession>A0ABW1ARA7</accession>
<dbReference type="InterPro" id="IPR036388">
    <property type="entry name" value="WH-like_DNA-bd_sf"/>
</dbReference>
<dbReference type="Pfam" id="PF00392">
    <property type="entry name" value="GntR"/>
    <property type="match status" value="1"/>
</dbReference>